<dbReference type="Gene3D" id="3.30.70.930">
    <property type="match status" value="1"/>
</dbReference>
<dbReference type="Proteomes" id="UP000515909">
    <property type="component" value="Chromosome"/>
</dbReference>
<evidence type="ECO:0000256" key="1">
    <source>
        <dbReference type="ARBA" id="ARBA00010272"/>
    </source>
</evidence>
<proteinExistence type="inferred from homology"/>
<name>A0A6N8HW13_9FIRM</name>
<dbReference type="RefSeq" id="WP_066644908.1">
    <property type="nucleotide sequence ID" value="NZ_CP060286.1"/>
</dbReference>
<accession>A0A7G8TEZ1</accession>
<comment type="similarity">
    <text evidence="1">Belongs to the UPF0045 family.</text>
</comment>
<dbReference type="EMBL" id="CP060286">
    <property type="protein sequence ID" value="QNK42182.1"/>
    <property type="molecule type" value="Genomic_DNA"/>
</dbReference>
<dbReference type="KEGG" id="cfem:HCR03_08215"/>
<dbReference type="InterPro" id="IPR029756">
    <property type="entry name" value="MTH1187/YkoF-like"/>
</dbReference>
<feature type="domain" description="Thiamine-binding protein" evidence="2">
    <location>
        <begin position="6"/>
        <end position="93"/>
    </location>
</feature>
<dbReference type="PANTHER" id="PTHR33777">
    <property type="entry name" value="UPF0045 PROTEIN ECM15"/>
    <property type="match status" value="1"/>
</dbReference>
<reference evidence="4 6" key="2">
    <citation type="submission" date="2020-08" db="EMBL/GenBank/DDBJ databases">
        <title>The isolate Caproiciproducens sp. 7D4C2 produces n-caproate at mildly acidic conditions from hexoses: genome and rBOX comparison with related strains and chain-elongating bacteria.</title>
        <authorList>
            <person name="Esquivel-Elizondo S."/>
            <person name="Bagci C."/>
            <person name="Temovska M."/>
            <person name="Jeon B.S."/>
            <person name="Bessarab I."/>
            <person name="Williams R.B.H."/>
            <person name="Huson D.H."/>
            <person name="Angenent L.T."/>
        </authorList>
    </citation>
    <scope>NUCLEOTIDE SEQUENCE [LARGE SCALE GENOMIC DNA]</scope>
    <source>
        <strain evidence="4 6">7D4C2</strain>
    </source>
</reference>
<dbReference type="EMBL" id="VWXL01000014">
    <property type="protein sequence ID" value="MVB09859.1"/>
    <property type="molecule type" value="Genomic_DNA"/>
</dbReference>
<evidence type="ECO:0000313" key="4">
    <source>
        <dbReference type="EMBL" id="QNK42182.1"/>
    </source>
</evidence>
<protein>
    <submittedName>
        <fullName evidence="4">Thiamine-binding protein</fullName>
    </submittedName>
</protein>
<dbReference type="PANTHER" id="PTHR33777:SF1">
    <property type="entry name" value="UPF0045 PROTEIN ECM15"/>
    <property type="match status" value="1"/>
</dbReference>
<dbReference type="SUPFAM" id="SSF89957">
    <property type="entry name" value="MTH1187/YkoF-like"/>
    <property type="match status" value="1"/>
</dbReference>
<accession>A0A6N8HW13</accession>
<dbReference type="Proteomes" id="UP000469440">
    <property type="component" value="Unassembled WGS sequence"/>
</dbReference>
<dbReference type="Pfam" id="PF01910">
    <property type="entry name" value="Thiamine_BP"/>
    <property type="match status" value="1"/>
</dbReference>
<reference evidence="3 5" key="1">
    <citation type="submission" date="2019-09" db="EMBL/GenBank/DDBJ databases">
        <title>Genome sequence of Clostridium sp. EA1.</title>
        <authorList>
            <person name="Poehlein A."/>
            <person name="Bengelsdorf F.R."/>
            <person name="Daniel R."/>
        </authorList>
    </citation>
    <scope>NUCLEOTIDE SEQUENCE [LARGE SCALE GENOMIC DNA]</scope>
    <source>
        <strain evidence="3 5">EA1</strain>
    </source>
</reference>
<dbReference type="OrthoDB" id="5886358at2"/>
<dbReference type="InterPro" id="IPR002767">
    <property type="entry name" value="Thiamine_BP"/>
</dbReference>
<dbReference type="GO" id="GO:0005829">
    <property type="term" value="C:cytosol"/>
    <property type="evidence" value="ECO:0007669"/>
    <property type="project" value="TreeGrafter"/>
</dbReference>
<evidence type="ECO:0000259" key="2">
    <source>
        <dbReference type="Pfam" id="PF01910"/>
    </source>
</evidence>
<organism evidence="3 5">
    <name type="scientific">Caproicibacter fermentans</name>
    <dbReference type="NCBI Taxonomy" id="2576756"/>
    <lineage>
        <taxon>Bacteria</taxon>
        <taxon>Bacillati</taxon>
        <taxon>Bacillota</taxon>
        <taxon>Clostridia</taxon>
        <taxon>Eubacteriales</taxon>
        <taxon>Acutalibacteraceae</taxon>
        <taxon>Caproicibacter</taxon>
    </lineage>
</organism>
<evidence type="ECO:0000313" key="3">
    <source>
        <dbReference type="EMBL" id="MVB09859.1"/>
    </source>
</evidence>
<evidence type="ECO:0000313" key="5">
    <source>
        <dbReference type="Proteomes" id="UP000469440"/>
    </source>
</evidence>
<evidence type="ECO:0000313" key="6">
    <source>
        <dbReference type="Proteomes" id="UP000515909"/>
    </source>
</evidence>
<keyword evidence="5" id="KW-1185">Reference proteome</keyword>
<dbReference type="InterPro" id="IPR051614">
    <property type="entry name" value="UPF0045_domain"/>
</dbReference>
<dbReference type="AlphaFoldDB" id="A0A6N8HW13"/>
<sequence>MNALIAVAIAPCGIGDELAPEVAEVVKVIRESGLPNHTTSMFTEIEGEWDEVMKVVKDATFVLAGKGIRTEVVLKADIRPGFTDMMNTKVDKVNGILGGQNERQK</sequence>
<gene>
    <name evidence="3" type="ORF">CAFE_05240</name>
    <name evidence="4" type="ORF">HCR03_08215</name>
</gene>